<dbReference type="SUPFAM" id="SSF53474">
    <property type="entry name" value="alpha/beta-Hydrolases"/>
    <property type="match status" value="1"/>
</dbReference>
<dbReference type="GO" id="GO:0005789">
    <property type="term" value="C:endoplasmic reticulum membrane"/>
    <property type="evidence" value="ECO:0007669"/>
    <property type="project" value="UniProtKB-SubCell"/>
</dbReference>
<dbReference type="Gene3D" id="2.130.10.10">
    <property type="entry name" value="YVTN repeat-like/Quinoprotein amine dehydrogenase"/>
    <property type="match status" value="3"/>
</dbReference>
<dbReference type="InterPro" id="IPR011047">
    <property type="entry name" value="Quinoprotein_ADH-like_sf"/>
</dbReference>
<dbReference type="Proteomes" id="UP000830671">
    <property type="component" value="Chromosome 5"/>
</dbReference>
<feature type="domain" description="GPI inositol-deacylase winged helix" evidence="6">
    <location>
        <begin position="733"/>
        <end position="804"/>
    </location>
</feature>
<evidence type="ECO:0000256" key="4">
    <source>
        <dbReference type="RuleBase" id="RU365011"/>
    </source>
</evidence>
<organism evidence="8 9">
    <name type="scientific">Colletotrichum lupini</name>
    <dbReference type="NCBI Taxonomy" id="145971"/>
    <lineage>
        <taxon>Eukaryota</taxon>
        <taxon>Fungi</taxon>
        <taxon>Dikarya</taxon>
        <taxon>Ascomycota</taxon>
        <taxon>Pezizomycotina</taxon>
        <taxon>Sordariomycetes</taxon>
        <taxon>Hypocreomycetidae</taxon>
        <taxon>Glomerellales</taxon>
        <taxon>Glomerellaceae</taxon>
        <taxon>Colletotrichum</taxon>
        <taxon>Colletotrichum acutatum species complex</taxon>
    </lineage>
</organism>
<evidence type="ECO:0000256" key="3">
    <source>
        <dbReference type="ARBA" id="ARBA00022737"/>
    </source>
</evidence>
<dbReference type="Gene3D" id="3.40.50.300">
    <property type="entry name" value="P-loop containing nucleotide triphosphate hydrolases"/>
    <property type="match status" value="1"/>
</dbReference>
<dbReference type="Pfam" id="PF22939">
    <property type="entry name" value="WHD_GPIID"/>
    <property type="match status" value="1"/>
</dbReference>
<keyword evidence="4" id="KW-0653">Protein transport</keyword>
<evidence type="ECO:0000313" key="8">
    <source>
        <dbReference type="EMBL" id="UQC85802.1"/>
    </source>
</evidence>
<dbReference type="Pfam" id="PF07819">
    <property type="entry name" value="PGAP1"/>
    <property type="match status" value="1"/>
</dbReference>
<keyword evidence="3" id="KW-0677">Repeat</keyword>
<keyword evidence="4" id="KW-0472">Membrane</keyword>
<evidence type="ECO:0000313" key="9">
    <source>
        <dbReference type="Proteomes" id="UP000830671"/>
    </source>
</evidence>
<dbReference type="PANTHER" id="PTHR10039:SF16">
    <property type="entry name" value="GPI INOSITOL-DEACYLASE"/>
    <property type="match status" value="1"/>
</dbReference>
<keyword evidence="4" id="KW-0378">Hydrolase</keyword>
<feature type="domain" description="Nephrocystin 3-like N-terminal" evidence="7">
    <location>
        <begin position="443"/>
        <end position="621"/>
    </location>
</feature>
<protein>
    <recommendedName>
        <fullName evidence="2 4">GPI inositol-deacylase</fullName>
        <ecNumber evidence="4">3.1.-.-</ecNumber>
    </recommendedName>
</protein>
<dbReference type="KEGG" id="clup:CLUP02_11301"/>
<dbReference type="EC" id="3.1.-.-" evidence="4"/>
<dbReference type="GO" id="GO:0016788">
    <property type="term" value="F:hydrolase activity, acting on ester bonds"/>
    <property type="evidence" value="ECO:0007669"/>
    <property type="project" value="InterPro"/>
</dbReference>
<dbReference type="RefSeq" id="XP_049147414.1">
    <property type="nucleotide sequence ID" value="XM_049290269.1"/>
</dbReference>
<dbReference type="GeneID" id="73345279"/>
<dbReference type="EMBL" id="CP019477">
    <property type="protein sequence ID" value="UQC85802.1"/>
    <property type="molecule type" value="Genomic_DNA"/>
</dbReference>
<evidence type="ECO:0000256" key="2">
    <source>
        <dbReference type="ARBA" id="ARBA00015856"/>
    </source>
</evidence>
<dbReference type="PANTHER" id="PTHR10039">
    <property type="entry name" value="AMELOGENIN"/>
    <property type="match status" value="1"/>
</dbReference>
<reference evidence="8" key="1">
    <citation type="journal article" date="2021" name="Mol. Plant Microbe Interact.">
        <title>Complete Genome Sequence of the Plant-Pathogenic Fungus Colletotrichum lupini.</title>
        <authorList>
            <person name="Baroncelli R."/>
            <person name="Pensec F."/>
            <person name="Da Lio D."/>
            <person name="Boufleur T."/>
            <person name="Vicente I."/>
            <person name="Sarrocco S."/>
            <person name="Picot A."/>
            <person name="Baraldi E."/>
            <person name="Sukno S."/>
            <person name="Thon M."/>
            <person name="Le Floch G."/>
        </authorList>
    </citation>
    <scope>NUCLEOTIDE SEQUENCE</scope>
    <source>
        <strain evidence="8">IMI 504893</strain>
    </source>
</reference>
<dbReference type="SUPFAM" id="SSF52540">
    <property type="entry name" value="P-loop containing nucleoside triphosphate hydrolases"/>
    <property type="match status" value="1"/>
</dbReference>
<dbReference type="SUPFAM" id="SSF50998">
    <property type="entry name" value="Quinoprotein alcohol dehydrogenase-like"/>
    <property type="match status" value="1"/>
</dbReference>
<dbReference type="InterPro" id="IPR054471">
    <property type="entry name" value="GPIID_WHD"/>
</dbReference>
<dbReference type="GO" id="GO:0015031">
    <property type="term" value="P:protein transport"/>
    <property type="evidence" value="ECO:0007669"/>
    <property type="project" value="UniProtKB-KW"/>
</dbReference>
<keyword evidence="9" id="KW-1185">Reference proteome</keyword>
<dbReference type="InterPro" id="IPR012908">
    <property type="entry name" value="PGAP1-ab_dom-like"/>
</dbReference>
<keyword evidence="4" id="KW-0813">Transport</keyword>
<comment type="similarity">
    <text evidence="4">Belongs to the GPI inositol-deacylase family.</text>
</comment>
<evidence type="ECO:0000259" key="5">
    <source>
        <dbReference type="Pfam" id="PF07819"/>
    </source>
</evidence>
<dbReference type="InterPro" id="IPR015943">
    <property type="entry name" value="WD40/YVTN_repeat-like_dom_sf"/>
</dbReference>
<dbReference type="Pfam" id="PF24883">
    <property type="entry name" value="NPHP3_N"/>
    <property type="match status" value="1"/>
</dbReference>
<dbReference type="InterPro" id="IPR027417">
    <property type="entry name" value="P-loop_NTPase"/>
</dbReference>
<dbReference type="InterPro" id="IPR029058">
    <property type="entry name" value="AB_hydrolase_fold"/>
</dbReference>
<accession>A0A9Q8T056</accession>
<feature type="domain" description="GPI inositol-deacylase PGAP1-like alpha/beta" evidence="5">
    <location>
        <begin position="151"/>
        <end position="279"/>
    </location>
</feature>
<comment type="function">
    <text evidence="1 4">Involved in inositol deacylation of GPI-anchored proteins which plays important roles in the quality control and ER-associated degradation of GPI-anchored proteins.</text>
</comment>
<sequence>MWFPRAQSRGGKRDPVQSPVSSQLLYLEPQHEKRLSVSLVHCQVSGILVLHAVLMVVTGAMSIDKSPSSSLAGITAEPPLLSPNLRSDETRVRAPSFGPLQHRLRKLSTRLSRSSRSDSSCSIQSLSAADVKGALGLNLLHAPSEPAIDFVFIHGLGGGSRKTWSHSADIGMFWPRDWLPNEAGFKHVRIHSFGYNSDWTTRKDSRLTVHDFGQALLADLHNSSCLRKNGDTPIVFISHSMGGLVAKKAYLIATRDPNYETIGKRIHTMLFLGTPHRGADSASVARLVRQSAGYGSKAFLDDLIPGSGTLDQINDEFRHICHNINLWSFFESLPTSFGPTSSLIVEKESAVLGRQCFHVQLRMFVILYLEADHRQMCKFDSPSNPNYLTLQRAFQTIVEEIGTVIQSQQEHKSKMRNIAAFLCIDQRPDAVLLAINEKQHLESCTWLTDSDRFQKWIYGPIGHWADKESLSEPSRDLESKFLWLNGRPGTGKTIAAGHVIRHLQSRNLDCSFFFFRHEETSSSTLALLMRSLAFQIADSNFEVRQALASMAEDNRTLKFEDHYLLWATLFNECIFKAKFDRPQFWVIDAIDECSSEDLPGLISMLSHMEQTSPIRVLVTSRPGGQVRRYLTLERTDFVKIVTGEEGSLRDIEVFVEAMFLQTYDADQYDGIQNLVADVLTKADGNFLWTSLTVARLENAYSVEDKQDVLRQIPPQMDELYSRTLDLISQSPSAELAECVLKWAICSPKSLHINELAEAVKLDVGKTLAANGRELESMTGHLIVVDGQSYIRVAHLTTSAFLSQERDKGFWIDTGKAHSEIAETCLDLLCSSNFAPPRTHRGVAAARMPSLSPLSEYAALSFPYHLAQASSATGSSLLLLAKFFTTNVLTWIQRTATAGNLWTLQLTAQRLKTYLGRLARCQSPTSTEFHTIATWANDIYRILAVFHSILLTSPSSIHFLIPHFCPPKSMIGQIFAKSTKRLRIAGPREEDWNDRLTGYIFSEEAYAIACCTRLLAVGLASGEIRLFHLAGSGAFDAAATLNHGKRVRLLAFNRASSVLVSCSSRNLQIWDTHRSPEPIRLSPVWSRTIDFTPGSISFDHDEEMIILSNPHGTSLVIYDIKDGKEAERKLLHAPSVWDSDSSDENDNKLGLWTPAMQIRLDSDHKLAALSYRHASVSIWDLNTSVCVGNFEKDNFNYVYATSQVLDMVFNPIAEVELLAISYMDGDVVTCNPWTQDQANKYHLQTLLSALSTSSDGRILVGAAEDGGIYLFLFETLQPIYHIQLPGDQLRIRDIAFSADNLRFYDIRGQCCNVWEPIILLSKEEYDDDFLEISCSREEVPLPEIKASRSHVYQWGESITAIEPANDMLLVGRQDGTIDVSDLTTGEMVEKLRIHDAFAEIKSLDWNEDTCTLLSIDTTWRHIVTRVTSLGSGPGAQLTCLFNRRGDSDTSQIILSPKTESLLVCTHSSATLIALNGTVMGEEKDLEGAWWLKHPSNSSHLLAFQDNHFHIYEWCNLKRVCKGIYLSPSPQIQVTKGCPSWISSKGSGYLAPGLFNATELTSGIIAVEASKITPSTEVIPTRSLHITSTSLQSVIGCIKSSLLFLDTAGWICSISLNYMADAQHFTRHFFIPLTWRSEADAVIKIVSKTAIATLT</sequence>
<gene>
    <name evidence="8" type="ORF">CLUP02_11301</name>
</gene>
<comment type="subcellular location">
    <subcellularLocation>
        <location evidence="4">Endoplasmic reticulum membrane</location>
    </subcellularLocation>
</comment>
<proteinExistence type="inferred from homology"/>
<evidence type="ECO:0000259" key="7">
    <source>
        <dbReference type="Pfam" id="PF24883"/>
    </source>
</evidence>
<dbReference type="InterPro" id="IPR056884">
    <property type="entry name" value="NPHP3-like_N"/>
</dbReference>
<evidence type="ECO:0000256" key="1">
    <source>
        <dbReference type="ARBA" id="ARBA00003496"/>
    </source>
</evidence>
<name>A0A9Q8T056_9PEZI</name>
<evidence type="ECO:0000259" key="6">
    <source>
        <dbReference type="Pfam" id="PF22939"/>
    </source>
</evidence>
<keyword evidence="4" id="KW-0256">Endoplasmic reticulum</keyword>
<dbReference type="Gene3D" id="3.40.50.1820">
    <property type="entry name" value="alpha/beta hydrolase"/>
    <property type="match status" value="1"/>
</dbReference>